<feature type="compositionally biased region" description="Basic residues" evidence="1">
    <location>
        <begin position="35"/>
        <end position="51"/>
    </location>
</feature>
<dbReference type="OrthoDB" id="2525973at2759"/>
<feature type="compositionally biased region" description="Acidic residues" evidence="1">
    <location>
        <begin position="55"/>
        <end position="70"/>
    </location>
</feature>
<dbReference type="AlphaFoldDB" id="A0A9P7B4U3"/>
<gene>
    <name evidence="3" type="ORF">C6P46_005723</name>
</gene>
<feature type="non-terminal residue" evidence="3">
    <location>
        <position position="203"/>
    </location>
</feature>
<name>A0A9P7B4U3_RHOMI</name>
<evidence type="ECO:0000313" key="3">
    <source>
        <dbReference type="EMBL" id="KAG0658603.1"/>
    </source>
</evidence>
<keyword evidence="4" id="KW-1185">Reference proteome</keyword>
<feature type="compositionally biased region" description="Acidic residues" evidence="1">
    <location>
        <begin position="22"/>
        <end position="31"/>
    </location>
</feature>
<dbReference type="CDD" id="cd09917">
    <property type="entry name" value="F-box_SF"/>
    <property type="match status" value="1"/>
</dbReference>
<dbReference type="InterPro" id="IPR036047">
    <property type="entry name" value="F-box-like_dom_sf"/>
</dbReference>
<protein>
    <recommendedName>
        <fullName evidence="2">F-box domain-containing protein</fullName>
    </recommendedName>
</protein>
<dbReference type="InterPro" id="IPR001810">
    <property type="entry name" value="F-box_dom"/>
</dbReference>
<dbReference type="PROSITE" id="PS50181">
    <property type="entry name" value="FBOX"/>
    <property type="match status" value="1"/>
</dbReference>
<sequence>MAERVKYARRASGRVSSYALDSEADSTDADEAVQAKKRRSTANKGRGKGKRTRAEEDEDESTAGEASDESDSPKKKKKPRKKRAKKSNDDKKKKKKKRGKQGKLETIQMLPLEMLSEIFSHVGPNTLLSLRLVNKQFHAFLSAKSSDSIWKAARRRAKLPDIEDMTEIQYAELMFGKTCQGCYGDKVGKVYHDFFLRKNFCKR</sequence>
<dbReference type="SMART" id="SM00256">
    <property type="entry name" value="FBOX"/>
    <property type="match status" value="1"/>
</dbReference>
<dbReference type="Proteomes" id="UP000777482">
    <property type="component" value="Unassembled WGS sequence"/>
</dbReference>
<dbReference type="Gene3D" id="1.20.1280.50">
    <property type="match status" value="1"/>
</dbReference>
<dbReference type="EMBL" id="PUHQ01000064">
    <property type="protein sequence ID" value="KAG0658603.1"/>
    <property type="molecule type" value="Genomic_DNA"/>
</dbReference>
<comment type="caution">
    <text evidence="3">The sequence shown here is derived from an EMBL/GenBank/DDBJ whole genome shotgun (WGS) entry which is preliminary data.</text>
</comment>
<proteinExistence type="predicted"/>
<feature type="domain" description="F-box" evidence="2">
    <location>
        <begin position="104"/>
        <end position="153"/>
    </location>
</feature>
<reference evidence="3 4" key="1">
    <citation type="submission" date="2020-11" db="EMBL/GenBank/DDBJ databases">
        <title>Kefir isolates.</title>
        <authorList>
            <person name="Marcisauskas S."/>
            <person name="Kim Y."/>
            <person name="Blasche S."/>
        </authorList>
    </citation>
    <scope>NUCLEOTIDE SEQUENCE [LARGE SCALE GENOMIC DNA]</scope>
    <source>
        <strain evidence="3 4">KR</strain>
    </source>
</reference>
<organism evidence="3 4">
    <name type="scientific">Rhodotorula mucilaginosa</name>
    <name type="common">Yeast</name>
    <name type="synonym">Rhodotorula rubra</name>
    <dbReference type="NCBI Taxonomy" id="5537"/>
    <lineage>
        <taxon>Eukaryota</taxon>
        <taxon>Fungi</taxon>
        <taxon>Dikarya</taxon>
        <taxon>Basidiomycota</taxon>
        <taxon>Pucciniomycotina</taxon>
        <taxon>Microbotryomycetes</taxon>
        <taxon>Sporidiobolales</taxon>
        <taxon>Sporidiobolaceae</taxon>
        <taxon>Rhodotorula</taxon>
    </lineage>
</organism>
<dbReference type="Pfam" id="PF00646">
    <property type="entry name" value="F-box"/>
    <property type="match status" value="1"/>
</dbReference>
<feature type="region of interest" description="Disordered" evidence="1">
    <location>
        <begin position="1"/>
        <end position="105"/>
    </location>
</feature>
<accession>A0A9P7B4U3</accession>
<dbReference type="SUPFAM" id="SSF81383">
    <property type="entry name" value="F-box domain"/>
    <property type="match status" value="1"/>
</dbReference>
<evidence type="ECO:0000256" key="1">
    <source>
        <dbReference type="SAM" id="MobiDB-lite"/>
    </source>
</evidence>
<evidence type="ECO:0000259" key="2">
    <source>
        <dbReference type="PROSITE" id="PS50181"/>
    </source>
</evidence>
<evidence type="ECO:0000313" key="4">
    <source>
        <dbReference type="Proteomes" id="UP000777482"/>
    </source>
</evidence>
<feature type="compositionally biased region" description="Basic residues" evidence="1">
    <location>
        <begin position="74"/>
        <end position="85"/>
    </location>
</feature>
<feature type="compositionally biased region" description="Basic residues" evidence="1">
    <location>
        <begin position="92"/>
        <end position="101"/>
    </location>
</feature>